<evidence type="ECO:0000256" key="1">
    <source>
        <dbReference type="ARBA" id="ARBA00010218"/>
    </source>
</evidence>
<feature type="compositionally biased region" description="Acidic residues" evidence="2">
    <location>
        <begin position="290"/>
        <end position="302"/>
    </location>
</feature>
<dbReference type="InterPro" id="IPR013883">
    <property type="entry name" value="TF_Iwr1_dom"/>
</dbReference>
<reference evidence="4 5" key="1">
    <citation type="submission" date="2020-04" db="EMBL/GenBank/DDBJ databases">
        <title>Plant Genome Project.</title>
        <authorList>
            <person name="Zhang R.-G."/>
        </authorList>
    </citation>
    <scope>NUCLEOTIDE SEQUENCE [LARGE SCALE GENOMIC DNA]</scope>
    <source>
        <strain evidence="4">YNK0</strain>
        <tissue evidence="4">Leaf</tissue>
    </source>
</reference>
<evidence type="ECO:0000313" key="4">
    <source>
        <dbReference type="EMBL" id="KAF8402535.1"/>
    </source>
</evidence>
<name>A0A834ZBA1_TETSI</name>
<dbReference type="OMA" id="NDMDVGE"/>
<evidence type="ECO:0000259" key="3">
    <source>
        <dbReference type="Pfam" id="PF08574"/>
    </source>
</evidence>
<feature type="region of interest" description="Disordered" evidence="2">
    <location>
        <begin position="268"/>
        <end position="362"/>
    </location>
</feature>
<accession>A0A834ZBA1</accession>
<keyword evidence="5" id="KW-1185">Reference proteome</keyword>
<dbReference type="PANTHER" id="PTHR31934">
    <property type="entry name" value="ALPHA/BETA-HYDROLASES SUPERFAMILY PROTEIN"/>
    <property type="match status" value="1"/>
</dbReference>
<feature type="compositionally biased region" description="Basic and acidic residues" evidence="2">
    <location>
        <begin position="321"/>
        <end position="334"/>
    </location>
</feature>
<evidence type="ECO:0000256" key="2">
    <source>
        <dbReference type="SAM" id="MobiDB-lite"/>
    </source>
</evidence>
<proteinExistence type="inferred from homology"/>
<feature type="domain" description="Transcription factor Iwr1" evidence="3">
    <location>
        <begin position="231"/>
        <end position="294"/>
    </location>
</feature>
<protein>
    <recommendedName>
        <fullName evidence="3">Transcription factor Iwr1 domain-containing protein</fullName>
    </recommendedName>
</protein>
<organism evidence="4 5">
    <name type="scientific">Tetracentron sinense</name>
    <name type="common">Spur-leaf</name>
    <dbReference type="NCBI Taxonomy" id="13715"/>
    <lineage>
        <taxon>Eukaryota</taxon>
        <taxon>Viridiplantae</taxon>
        <taxon>Streptophyta</taxon>
        <taxon>Embryophyta</taxon>
        <taxon>Tracheophyta</taxon>
        <taxon>Spermatophyta</taxon>
        <taxon>Magnoliopsida</taxon>
        <taxon>Trochodendrales</taxon>
        <taxon>Trochodendraceae</taxon>
        <taxon>Tetracentron</taxon>
    </lineage>
</organism>
<comment type="similarity">
    <text evidence="1">Belongs to the IWR1/SLC7A6OS family.</text>
</comment>
<dbReference type="EMBL" id="JABCRI010000007">
    <property type="protein sequence ID" value="KAF8402535.1"/>
    <property type="molecule type" value="Genomic_DNA"/>
</dbReference>
<dbReference type="PANTHER" id="PTHR31934:SF2">
    <property type="entry name" value="RNA-DIRECTED DNA METHYLATION 4"/>
    <property type="match status" value="1"/>
</dbReference>
<feature type="compositionally biased region" description="Acidic residues" evidence="2">
    <location>
        <begin position="335"/>
        <end position="354"/>
    </location>
</feature>
<dbReference type="Proteomes" id="UP000655225">
    <property type="component" value="Unassembled WGS sequence"/>
</dbReference>
<dbReference type="OrthoDB" id="6255506at2759"/>
<gene>
    <name evidence="4" type="ORF">HHK36_010620</name>
</gene>
<comment type="caution">
    <text evidence="4">The sequence shown here is derived from an EMBL/GenBank/DDBJ whole genome shotgun (WGS) entry which is preliminary data.</text>
</comment>
<sequence>MVDTGECSVSSANSSNGKPVIVRVKRKAYQSRLEALWLEINERPLKRSVLDFEKLSISVSTGKEELKIKKIFVQHVETVRSSESTIDILHSFLVSILPSSANASKSRTKIEEQRRSINKENQKHDQLLLKAREKHEVLAKNARFEQIWRSRKGNKAAMADEPLHELCHLYDIVRVDVEKEKYNEVEQEYTSLEDNKTLCSFLPLMREFIPNAAAEIEADMRAYMSEQASADDYVYDLYTVKDDLNTTDEEAVNPYPLVQVDEEDDFYDGPIQSEFESDDSNAEDNPLNDYPDEETCEDEEELESRTSDDESEEKSTSASSKSEELADRSYHELSEDADSLYEEEIYIDDDSGDSEDWRCDYQ</sequence>
<dbReference type="Pfam" id="PF08574">
    <property type="entry name" value="Iwr1"/>
    <property type="match status" value="1"/>
</dbReference>
<dbReference type="AlphaFoldDB" id="A0A834ZBA1"/>
<evidence type="ECO:0000313" key="5">
    <source>
        <dbReference type="Proteomes" id="UP000655225"/>
    </source>
</evidence>